<accession>A0ABR2EQR0</accession>
<evidence type="ECO:0000256" key="4">
    <source>
        <dbReference type="RuleBase" id="RU363099"/>
    </source>
</evidence>
<comment type="caution">
    <text evidence="5">The sequence shown here is derived from an EMBL/GenBank/DDBJ whole genome shotgun (WGS) entry which is preliminary data.</text>
</comment>
<evidence type="ECO:0000256" key="2">
    <source>
        <dbReference type="ARBA" id="ARBA00011738"/>
    </source>
</evidence>
<dbReference type="Pfam" id="PF03018">
    <property type="entry name" value="Dirigent"/>
    <property type="match status" value="1"/>
</dbReference>
<dbReference type="InterPro" id="IPR044859">
    <property type="entry name" value="Allene_oxi_cyc_Dirigent"/>
</dbReference>
<evidence type="ECO:0000256" key="3">
    <source>
        <dbReference type="ARBA" id="ARBA00022525"/>
    </source>
</evidence>
<reference evidence="5 6" key="1">
    <citation type="journal article" date="2024" name="G3 (Bethesda)">
        <title>Genome assembly of Hibiscus sabdariffa L. provides insights into metabolisms of medicinal natural products.</title>
        <authorList>
            <person name="Kim T."/>
        </authorList>
    </citation>
    <scope>NUCLEOTIDE SEQUENCE [LARGE SCALE GENOMIC DNA]</scope>
    <source>
        <strain evidence="5">TK-2024</strain>
        <tissue evidence="5">Old leaves</tissue>
    </source>
</reference>
<comment type="function">
    <text evidence="4">Dirigent proteins impart stereoselectivity on the phenoxy radical-coupling reaction, yielding optically active lignans from two molecules of coniferyl alcohol in the biosynthesis of lignans, flavonolignans, and alkaloids and thus plays a central role in plant secondary metabolism.</text>
</comment>
<dbReference type="EMBL" id="JBBPBM010000011">
    <property type="protein sequence ID" value="KAK8564353.1"/>
    <property type="molecule type" value="Genomic_DNA"/>
</dbReference>
<keyword evidence="3 4" id="KW-0964">Secreted</keyword>
<organism evidence="5 6">
    <name type="scientific">Hibiscus sabdariffa</name>
    <name type="common">roselle</name>
    <dbReference type="NCBI Taxonomy" id="183260"/>
    <lineage>
        <taxon>Eukaryota</taxon>
        <taxon>Viridiplantae</taxon>
        <taxon>Streptophyta</taxon>
        <taxon>Embryophyta</taxon>
        <taxon>Tracheophyta</taxon>
        <taxon>Spermatophyta</taxon>
        <taxon>Magnoliopsida</taxon>
        <taxon>eudicotyledons</taxon>
        <taxon>Gunneridae</taxon>
        <taxon>Pentapetalae</taxon>
        <taxon>rosids</taxon>
        <taxon>malvids</taxon>
        <taxon>Malvales</taxon>
        <taxon>Malvaceae</taxon>
        <taxon>Malvoideae</taxon>
        <taxon>Hibiscus</taxon>
    </lineage>
</organism>
<evidence type="ECO:0000313" key="5">
    <source>
        <dbReference type="EMBL" id="KAK8564353.1"/>
    </source>
</evidence>
<dbReference type="PANTHER" id="PTHR21495">
    <property type="entry name" value="NUCLEOPORIN-RELATED"/>
    <property type="match status" value="1"/>
</dbReference>
<keyword evidence="4" id="KW-0052">Apoplast</keyword>
<evidence type="ECO:0000256" key="1">
    <source>
        <dbReference type="ARBA" id="ARBA00010746"/>
    </source>
</evidence>
<comment type="similarity">
    <text evidence="1 4">Belongs to the plant dirigent protein family.</text>
</comment>
<gene>
    <name evidence="5" type="ORF">V6N12_036479</name>
</gene>
<proteinExistence type="inferred from homology"/>
<comment type="subcellular location">
    <subcellularLocation>
        <location evidence="4">Secreted</location>
        <location evidence="4">Extracellular space</location>
        <location evidence="4">Apoplast</location>
    </subcellularLocation>
</comment>
<comment type="subunit">
    <text evidence="2 4">Homodimer.</text>
</comment>
<dbReference type="InterPro" id="IPR004265">
    <property type="entry name" value="Dirigent"/>
</dbReference>
<protein>
    <recommendedName>
        <fullName evidence="4">Dirigent protein</fullName>
    </recommendedName>
</protein>
<dbReference type="Gene3D" id="2.40.480.10">
    <property type="entry name" value="Allene oxide cyclase-like"/>
    <property type="match status" value="1"/>
</dbReference>
<sequence length="170" mass="18476">MSHTIITEAESHYQWRKFCIGLGSGSQLGHGNGTLPQLLLQFQAICSSSTKKLTHLHFFLHDTMSGKDPSAVVIARPNVTTTSVPFGEVIVVDDPLTIGPNIMSGVIGNAQGLWVSTGKDVLTLMVYLDFGFTEGEFNGSSISMFSRNPITETDRELAVVGERGKFRMAK</sequence>
<keyword evidence="6" id="KW-1185">Reference proteome</keyword>
<dbReference type="Proteomes" id="UP001472677">
    <property type="component" value="Unassembled WGS sequence"/>
</dbReference>
<evidence type="ECO:0000313" key="6">
    <source>
        <dbReference type="Proteomes" id="UP001472677"/>
    </source>
</evidence>
<name>A0ABR2EQR0_9ROSI</name>